<evidence type="ECO:0000256" key="4">
    <source>
        <dbReference type="ARBA" id="ARBA00022833"/>
    </source>
</evidence>
<evidence type="ECO:0000256" key="3">
    <source>
        <dbReference type="ARBA" id="ARBA00022771"/>
    </source>
</evidence>
<dbReference type="EMBL" id="CAGKOT010000025">
    <property type="protein sequence ID" value="CAB5368634.1"/>
    <property type="molecule type" value="Genomic_DNA"/>
</dbReference>
<gene>
    <name evidence="7" type="ORF">CHRIB12_LOCUS11843</name>
</gene>
<dbReference type="GO" id="GO:0005634">
    <property type="term" value="C:nucleus"/>
    <property type="evidence" value="ECO:0007669"/>
    <property type="project" value="UniProtKB-SubCell"/>
</dbReference>
<dbReference type="Proteomes" id="UP000684084">
    <property type="component" value="Unassembled WGS sequence"/>
</dbReference>
<organism evidence="7 8">
    <name type="scientific">Rhizophagus irregularis</name>
    <dbReference type="NCBI Taxonomy" id="588596"/>
    <lineage>
        <taxon>Eukaryota</taxon>
        <taxon>Fungi</taxon>
        <taxon>Fungi incertae sedis</taxon>
        <taxon>Mucoromycota</taxon>
        <taxon>Glomeromycotina</taxon>
        <taxon>Glomeromycetes</taxon>
        <taxon>Glomerales</taxon>
        <taxon>Glomeraceae</taxon>
        <taxon>Rhizophagus</taxon>
    </lineage>
</organism>
<keyword evidence="5" id="KW-0539">Nucleus</keyword>
<dbReference type="AlphaFoldDB" id="A0A915ZBN8"/>
<protein>
    <recommendedName>
        <fullName evidence="9">BED-type domain-containing protein</fullName>
    </recommendedName>
</protein>
<proteinExistence type="predicted"/>
<evidence type="ECO:0000313" key="7">
    <source>
        <dbReference type="EMBL" id="CAB5368634.1"/>
    </source>
</evidence>
<name>A0A915ZBN8_9GLOM</name>
<feature type="transmembrane region" description="Helical" evidence="6">
    <location>
        <begin position="125"/>
        <end position="146"/>
    </location>
</feature>
<comment type="caution">
    <text evidence="7">The sequence shown here is derived from an EMBL/GenBank/DDBJ whole genome shotgun (WGS) entry which is preliminary data.</text>
</comment>
<keyword evidence="4" id="KW-0862">Zinc</keyword>
<comment type="subcellular location">
    <subcellularLocation>
        <location evidence="1">Nucleus</location>
    </subcellularLocation>
</comment>
<keyword evidence="3" id="KW-0863">Zinc-finger</keyword>
<evidence type="ECO:0000256" key="6">
    <source>
        <dbReference type="SAM" id="Phobius"/>
    </source>
</evidence>
<reference evidence="7" key="1">
    <citation type="submission" date="2020-05" db="EMBL/GenBank/DDBJ databases">
        <authorList>
            <person name="Rincon C."/>
            <person name="Sanders R I."/>
            <person name="Robbins C."/>
            <person name="Chaturvedi A."/>
        </authorList>
    </citation>
    <scope>NUCLEOTIDE SEQUENCE</scope>
    <source>
        <strain evidence="7">CHB12</strain>
    </source>
</reference>
<sequence length="280" mass="32246">MDTPTEQQKKKDGRSQREVWRHYEKKPLKSAGHFLAKCNYCRSYWPHGHSNKLKDHLANNCKEVSELVHSFYLDVVSAQNFGREDTFSSPENSKKRKTQVDQRELTDWFKSTNINSQKKASITHALVYAFICCGILFSIIENPFFIEFLHEMRPGYEPPTSELLKYDLAKITISSCNQITSFFKRSYIVGKLLTNATTTLQIVGGGLKTYCETKWTSMYEVVSSMSCLRIALEHVLKNNPNEITNKSVRRNIRSSKIFSNVDKLTKVLKLIKTAITLLKT</sequence>
<keyword evidence="2" id="KW-0479">Metal-binding</keyword>
<dbReference type="GO" id="GO:0008270">
    <property type="term" value="F:zinc ion binding"/>
    <property type="evidence" value="ECO:0007669"/>
    <property type="project" value="UniProtKB-KW"/>
</dbReference>
<keyword evidence="6" id="KW-0472">Membrane</keyword>
<evidence type="ECO:0000256" key="5">
    <source>
        <dbReference type="ARBA" id="ARBA00023242"/>
    </source>
</evidence>
<evidence type="ECO:0008006" key="9">
    <source>
        <dbReference type="Google" id="ProtNLM"/>
    </source>
</evidence>
<keyword evidence="6" id="KW-0812">Transmembrane</keyword>
<dbReference type="OrthoDB" id="2445631at2759"/>
<dbReference type="PANTHER" id="PTHR46481:SF10">
    <property type="entry name" value="ZINC FINGER BED DOMAIN-CONTAINING PROTEIN 39"/>
    <property type="match status" value="1"/>
</dbReference>
<dbReference type="PANTHER" id="PTHR46481">
    <property type="entry name" value="ZINC FINGER BED DOMAIN-CONTAINING PROTEIN 4"/>
    <property type="match status" value="1"/>
</dbReference>
<dbReference type="InterPro" id="IPR052035">
    <property type="entry name" value="ZnF_BED_domain_contain"/>
</dbReference>
<dbReference type="VEuPathDB" id="FungiDB:RhiirFUN_011248"/>
<keyword evidence="6" id="KW-1133">Transmembrane helix</keyword>
<accession>A0A915ZBN8</accession>
<evidence type="ECO:0000256" key="1">
    <source>
        <dbReference type="ARBA" id="ARBA00004123"/>
    </source>
</evidence>
<evidence type="ECO:0000256" key="2">
    <source>
        <dbReference type="ARBA" id="ARBA00022723"/>
    </source>
</evidence>
<evidence type="ECO:0000313" key="8">
    <source>
        <dbReference type="Proteomes" id="UP000684084"/>
    </source>
</evidence>